<evidence type="ECO:0000256" key="1">
    <source>
        <dbReference type="SAM" id="Phobius"/>
    </source>
</evidence>
<keyword evidence="1" id="KW-0812">Transmembrane</keyword>
<evidence type="ECO:0000313" key="2">
    <source>
        <dbReference type="EMBL" id="CAB4151984.1"/>
    </source>
</evidence>
<protein>
    <submittedName>
        <fullName evidence="2">Uncharacterized protein</fullName>
    </submittedName>
</protein>
<sequence length="57" mass="6422">MKQQEDLHRLAIVGMTIGLIATALTIIWFGLKTAIIIFLYIWATNAVREVRAKTGHL</sequence>
<dbReference type="EMBL" id="LR796572">
    <property type="protein sequence ID" value="CAB4151984.1"/>
    <property type="molecule type" value="Genomic_DNA"/>
</dbReference>
<proteinExistence type="predicted"/>
<reference evidence="2" key="1">
    <citation type="submission" date="2020-04" db="EMBL/GenBank/DDBJ databases">
        <authorList>
            <person name="Chiriac C."/>
            <person name="Salcher M."/>
            <person name="Ghai R."/>
            <person name="Kavagutti S V."/>
        </authorList>
    </citation>
    <scope>NUCLEOTIDE SEQUENCE</scope>
</reference>
<feature type="transmembrane region" description="Helical" evidence="1">
    <location>
        <begin position="12"/>
        <end position="43"/>
    </location>
</feature>
<accession>A0A6J5MYN4</accession>
<keyword evidence="1" id="KW-1133">Transmembrane helix</keyword>
<gene>
    <name evidence="2" type="ORF">UFOVP594_42</name>
</gene>
<organism evidence="2">
    <name type="scientific">uncultured Caudovirales phage</name>
    <dbReference type="NCBI Taxonomy" id="2100421"/>
    <lineage>
        <taxon>Viruses</taxon>
        <taxon>Duplodnaviria</taxon>
        <taxon>Heunggongvirae</taxon>
        <taxon>Uroviricota</taxon>
        <taxon>Caudoviricetes</taxon>
        <taxon>Peduoviridae</taxon>
        <taxon>Maltschvirus</taxon>
        <taxon>Maltschvirus maltsch</taxon>
    </lineage>
</organism>
<name>A0A6J5MYN4_9CAUD</name>
<keyword evidence="1" id="KW-0472">Membrane</keyword>